<evidence type="ECO:0000256" key="4">
    <source>
        <dbReference type="ARBA" id="ARBA00006347"/>
    </source>
</evidence>
<evidence type="ECO:0000259" key="18">
    <source>
        <dbReference type="PROSITE" id="PS51352"/>
    </source>
</evidence>
<dbReference type="PROSITE" id="PS51352">
    <property type="entry name" value="THIOREDOXIN_2"/>
    <property type="match status" value="3"/>
</dbReference>
<feature type="domain" description="Thioredoxin" evidence="18">
    <location>
        <begin position="44"/>
        <end position="166"/>
    </location>
</feature>
<dbReference type="GeneTree" id="ENSGT00940000157738"/>
<comment type="subunit">
    <text evidence="13">Part of a large chaperone multiprotein complex comprising DNAJB11, HSP90B1, HSPA5, HYOU, PDIA2, PDIA4, PDIA6, PPIB, SDF2L1, UGGT1 and very small amounts of ERP29, but not, or at very low levels, CALR nor CANX. Component of a complex containing at least CRELD2, MANF, MATN3 and PDIA4.</text>
</comment>
<gene>
    <name evidence="19" type="primary">PDIA4</name>
</gene>
<dbReference type="PROSITE" id="PS00194">
    <property type="entry name" value="THIOREDOXIN_1"/>
    <property type="match status" value="2"/>
</dbReference>
<reference evidence="20" key="1">
    <citation type="journal article" date="2018" name="PLoS ONE">
        <title>Chinook salmon (Oncorhynchus tshawytscha) genome and transcriptome.</title>
        <authorList>
            <person name="Christensen K.A."/>
            <person name="Leong J.S."/>
            <person name="Sakhrani D."/>
            <person name="Biagi C.A."/>
            <person name="Minkley D.R."/>
            <person name="Withler R.E."/>
            <person name="Rondeau E.B."/>
            <person name="Koop B.F."/>
            <person name="Devlin R.H."/>
        </authorList>
    </citation>
    <scope>NUCLEOTIDE SEQUENCE [LARGE SCALE GENOMIC DNA]</scope>
</reference>
<feature type="compositionally biased region" description="Acidic residues" evidence="16">
    <location>
        <begin position="28"/>
        <end position="51"/>
    </location>
</feature>
<keyword evidence="20" id="KW-1185">Reference proteome</keyword>
<keyword evidence="9" id="KW-0007">Acetylation</keyword>
<keyword evidence="7" id="KW-0677">Repeat</keyword>
<sequence>MRKIALLLIVGLGVVHFATVIRCEADDVAEEVEEEEEEGGDDDNDEEDKDDVTEVKDENGVLVLNDDNFDMFMEGKDTVLVEFYAPWCGHCKQFASEYEKIALTLKENDPPIPVAKVDATKSSSLGSRFEVSGYPTFKIMKKGEPVEYDGARNEQDIVARVMEVAQPDWKPPPEATLVLTKDNFDEVVNSADIILVEFYAPWCGHCKQLAPEYEKAAKALSQRSPPISLAKVDATQENDIANRFGVSGYPTLKIFRKGKAFDYNGPREKIGNILREDFKFLHTFSSDVAKLLKASPSQVVMVHPEKFRSKYERDSYTLTIKDSTEVSEVQDFFKKHILPLVGHRKQSNDAKRYTKRPLVVVYYGVDFSFDYRKATQFWRSKVLEVAKDFPEYTFAIADEEDYSDELKSLGLSDSGEEVNVGILGDGGKKFAMEPDEFDSEVLRDFIMAFKKGKLKPIVKSQPVPKNNQGPVTVVVGKTFDDIVMDTKKDVLIEFYAPWCGHCKKLEPDYTALGKKYKGEKNLVIAKMDATANDVPHDSYKTEGFPTIYFAPSNSKQSPIKFEGGDRTIEGFSKFLEQHATKLSQSRDEL</sequence>
<evidence type="ECO:0000256" key="7">
    <source>
        <dbReference type="ARBA" id="ARBA00022737"/>
    </source>
</evidence>
<dbReference type="FunFam" id="3.40.30.10:FF:000084">
    <property type="entry name" value="Protein disulfide-isomerase A4"/>
    <property type="match status" value="1"/>
</dbReference>
<feature type="domain" description="Thioredoxin" evidence="18">
    <location>
        <begin position="168"/>
        <end position="293"/>
    </location>
</feature>
<dbReference type="Ensembl" id="ENSOTST00005191735.1">
    <property type="protein sequence ID" value="ENSOTSP00005148603.1"/>
    <property type="gene ID" value="ENSOTSG00005009385.2"/>
</dbReference>
<dbReference type="GO" id="GO:0005788">
    <property type="term" value="C:endoplasmic reticulum lumen"/>
    <property type="evidence" value="ECO:0007669"/>
    <property type="project" value="UniProtKB-SubCell"/>
</dbReference>
<organism evidence="19 20">
    <name type="scientific">Oncorhynchus tshawytscha</name>
    <name type="common">Chinook salmon</name>
    <name type="synonym">Salmo tshawytscha</name>
    <dbReference type="NCBI Taxonomy" id="74940"/>
    <lineage>
        <taxon>Eukaryota</taxon>
        <taxon>Metazoa</taxon>
        <taxon>Chordata</taxon>
        <taxon>Craniata</taxon>
        <taxon>Vertebrata</taxon>
        <taxon>Euteleostomi</taxon>
        <taxon>Actinopterygii</taxon>
        <taxon>Neopterygii</taxon>
        <taxon>Teleostei</taxon>
        <taxon>Protacanthopterygii</taxon>
        <taxon>Salmoniformes</taxon>
        <taxon>Salmonidae</taxon>
        <taxon>Salmoninae</taxon>
        <taxon>Oncorhynchus</taxon>
    </lineage>
</organism>
<keyword evidence="6 17" id="KW-0732">Signal</keyword>
<reference evidence="19" key="2">
    <citation type="submission" date="2025-08" db="UniProtKB">
        <authorList>
            <consortium name="Ensembl"/>
        </authorList>
    </citation>
    <scope>IDENTIFICATION</scope>
</reference>
<comment type="subcellular location">
    <subcellularLocation>
        <location evidence="3">Endoplasmic reticulum lumen</location>
    </subcellularLocation>
    <subcellularLocation>
        <location evidence="2">Melanosome</location>
    </subcellularLocation>
</comment>
<evidence type="ECO:0000256" key="1">
    <source>
        <dbReference type="ARBA" id="ARBA00001182"/>
    </source>
</evidence>
<dbReference type="CDD" id="cd02995">
    <property type="entry name" value="PDI_a_PDI_a'_C"/>
    <property type="match status" value="1"/>
</dbReference>
<evidence type="ECO:0000313" key="19">
    <source>
        <dbReference type="Ensembl" id="ENSOTSP00005148603.1"/>
    </source>
</evidence>
<protein>
    <recommendedName>
        <fullName evidence="14">Protein disulfide-isomerase A4</fullName>
        <ecNumber evidence="5">5.3.4.1</ecNumber>
    </recommendedName>
</protein>
<evidence type="ECO:0000256" key="10">
    <source>
        <dbReference type="ARBA" id="ARBA00023157"/>
    </source>
</evidence>
<evidence type="ECO:0000256" key="16">
    <source>
        <dbReference type="SAM" id="MobiDB-lite"/>
    </source>
</evidence>
<dbReference type="NCBIfam" id="TIGR01126">
    <property type="entry name" value="pdi_dom"/>
    <property type="match status" value="3"/>
</dbReference>
<keyword evidence="8" id="KW-0256">Endoplasmic reticulum</keyword>
<feature type="domain" description="Thioredoxin" evidence="18">
    <location>
        <begin position="449"/>
        <end position="580"/>
    </location>
</feature>
<keyword evidence="10" id="KW-1015">Disulfide bond</keyword>
<dbReference type="InterPro" id="IPR005788">
    <property type="entry name" value="PDI_thioredoxin-like_dom"/>
</dbReference>
<dbReference type="GO" id="GO:0009986">
    <property type="term" value="C:cell surface"/>
    <property type="evidence" value="ECO:0007669"/>
    <property type="project" value="TreeGrafter"/>
</dbReference>
<dbReference type="FunFam" id="3.40.30.10:FF:000067">
    <property type="entry name" value="Protein disulfide-isomerase A4"/>
    <property type="match status" value="1"/>
</dbReference>
<proteinExistence type="inferred from homology"/>
<keyword evidence="11" id="KW-0413">Isomerase</keyword>
<evidence type="ECO:0000256" key="12">
    <source>
        <dbReference type="ARBA" id="ARBA00023284"/>
    </source>
</evidence>
<evidence type="ECO:0000256" key="2">
    <source>
        <dbReference type="ARBA" id="ARBA00004223"/>
    </source>
</evidence>
<dbReference type="AlphaFoldDB" id="A0AAZ3S683"/>
<dbReference type="Proteomes" id="UP000694402">
    <property type="component" value="Unassembled WGS sequence"/>
</dbReference>
<reference evidence="19" key="3">
    <citation type="submission" date="2025-09" db="UniProtKB">
        <authorList>
            <consortium name="Ensembl"/>
        </authorList>
    </citation>
    <scope>IDENTIFICATION</scope>
</reference>
<dbReference type="EC" id="5.3.4.1" evidence="5"/>
<evidence type="ECO:0000256" key="3">
    <source>
        <dbReference type="ARBA" id="ARBA00004319"/>
    </source>
</evidence>
<evidence type="ECO:0000313" key="20">
    <source>
        <dbReference type="Proteomes" id="UP000694402"/>
    </source>
</evidence>
<comment type="similarity">
    <text evidence="4 15">Belongs to the protein disulfide isomerase family.</text>
</comment>
<feature type="chain" id="PRO_5044227496" description="Protein disulfide-isomerase A4" evidence="17">
    <location>
        <begin position="26"/>
        <end position="589"/>
    </location>
</feature>
<evidence type="ECO:0000256" key="6">
    <source>
        <dbReference type="ARBA" id="ARBA00022729"/>
    </source>
</evidence>
<dbReference type="InterPro" id="IPR017937">
    <property type="entry name" value="Thioredoxin_CS"/>
</dbReference>
<dbReference type="FunFam" id="3.40.30.10:FF:000076">
    <property type="entry name" value="Protein disulfide-isomerase A4"/>
    <property type="match status" value="1"/>
</dbReference>
<comment type="catalytic activity">
    <reaction evidence="1">
        <text>Catalyzes the rearrangement of -S-S- bonds in proteins.</text>
        <dbReference type="EC" id="5.3.4.1"/>
    </reaction>
</comment>
<feature type="region of interest" description="Disordered" evidence="16">
    <location>
        <begin position="28"/>
        <end position="57"/>
    </location>
</feature>
<dbReference type="PRINTS" id="PR00421">
    <property type="entry name" value="THIOREDOXIN"/>
</dbReference>
<feature type="signal peptide" evidence="17">
    <location>
        <begin position="1"/>
        <end position="25"/>
    </location>
</feature>
<dbReference type="InterPro" id="IPR013766">
    <property type="entry name" value="Thioredoxin_domain"/>
</dbReference>
<dbReference type="CDD" id="cd02961">
    <property type="entry name" value="PDI_a_family"/>
    <property type="match status" value="2"/>
</dbReference>
<dbReference type="GO" id="GO:0003756">
    <property type="term" value="F:protein disulfide isomerase activity"/>
    <property type="evidence" value="ECO:0007669"/>
    <property type="project" value="UniProtKB-EC"/>
</dbReference>
<evidence type="ECO:0000256" key="14">
    <source>
        <dbReference type="ARBA" id="ARBA00074923"/>
    </source>
</evidence>
<dbReference type="GO" id="GO:0042470">
    <property type="term" value="C:melanosome"/>
    <property type="evidence" value="ECO:0007669"/>
    <property type="project" value="UniProtKB-SubCell"/>
</dbReference>
<accession>A0AAZ3S683</accession>
<evidence type="ECO:0000256" key="13">
    <source>
        <dbReference type="ARBA" id="ARBA00066008"/>
    </source>
</evidence>
<evidence type="ECO:0000256" key="5">
    <source>
        <dbReference type="ARBA" id="ARBA00012723"/>
    </source>
</evidence>
<dbReference type="FunFam" id="3.40.30.10:FF:000017">
    <property type="entry name" value="Protein disulfide-isomerase A4"/>
    <property type="match status" value="1"/>
</dbReference>
<evidence type="ECO:0000256" key="9">
    <source>
        <dbReference type="ARBA" id="ARBA00022990"/>
    </source>
</evidence>
<keyword evidence="12" id="KW-0676">Redox-active center</keyword>
<dbReference type="PANTHER" id="PTHR18929">
    <property type="entry name" value="PROTEIN DISULFIDE ISOMERASE"/>
    <property type="match status" value="1"/>
</dbReference>
<evidence type="ECO:0000256" key="15">
    <source>
        <dbReference type="RuleBase" id="RU004208"/>
    </source>
</evidence>
<dbReference type="Gene3D" id="3.40.30.10">
    <property type="entry name" value="Glutaredoxin"/>
    <property type="match status" value="5"/>
</dbReference>
<dbReference type="SUPFAM" id="SSF52833">
    <property type="entry name" value="Thioredoxin-like"/>
    <property type="match status" value="5"/>
</dbReference>
<dbReference type="CDD" id="cd03073">
    <property type="entry name" value="PDI_b'_ERp72_ERp57"/>
    <property type="match status" value="1"/>
</dbReference>
<evidence type="ECO:0000256" key="17">
    <source>
        <dbReference type="SAM" id="SignalP"/>
    </source>
</evidence>
<dbReference type="GO" id="GO:0034976">
    <property type="term" value="P:response to endoplasmic reticulum stress"/>
    <property type="evidence" value="ECO:0007669"/>
    <property type="project" value="TreeGrafter"/>
</dbReference>
<dbReference type="Pfam" id="PF00085">
    <property type="entry name" value="Thioredoxin"/>
    <property type="match status" value="3"/>
</dbReference>
<dbReference type="PANTHER" id="PTHR18929:SF210">
    <property type="entry name" value="PROTEIN DISULFIDE-ISOMERASE A4"/>
    <property type="match status" value="1"/>
</dbReference>
<dbReference type="GO" id="GO:0006457">
    <property type="term" value="P:protein folding"/>
    <property type="evidence" value="ECO:0007669"/>
    <property type="project" value="TreeGrafter"/>
</dbReference>
<evidence type="ECO:0000256" key="8">
    <source>
        <dbReference type="ARBA" id="ARBA00022824"/>
    </source>
</evidence>
<dbReference type="InterPro" id="IPR036249">
    <property type="entry name" value="Thioredoxin-like_sf"/>
</dbReference>
<evidence type="ECO:0000256" key="11">
    <source>
        <dbReference type="ARBA" id="ARBA00023235"/>
    </source>
</evidence>
<name>A0AAZ3S683_ONCTS</name>